<sequence>IVFVNLEQELRLVRFIEKNFFAKENAGKKKKSVYEIGFQTICENYLICELLYILKSSVYRIIVSKLYEYITAWEKTCDLCCKIDFDEIR</sequence>
<feature type="non-terminal residue" evidence="1">
    <location>
        <position position="1"/>
    </location>
</feature>
<accession>A0ABN7WG56</accession>
<organism evidence="1 2">
    <name type="scientific">Gigaspora margarita</name>
    <dbReference type="NCBI Taxonomy" id="4874"/>
    <lineage>
        <taxon>Eukaryota</taxon>
        <taxon>Fungi</taxon>
        <taxon>Fungi incertae sedis</taxon>
        <taxon>Mucoromycota</taxon>
        <taxon>Glomeromycotina</taxon>
        <taxon>Glomeromycetes</taxon>
        <taxon>Diversisporales</taxon>
        <taxon>Gigasporaceae</taxon>
        <taxon>Gigaspora</taxon>
    </lineage>
</organism>
<evidence type="ECO:0000313" key="1">
    <source>
        <dbReference type="EMBL" id="CAG8830623.1"/>
    </source>
</evidence>
<dbReference type="EMBL" id="CAJVQB010042713">
    <property type="protein sequence ID" value="CAG8830623.1"/>
    <property type="molecule type" value="Genomic_DNA"/>
</dbReference>
<comment type="caution">
    <text evidence="1">The sequence shown here is derived from an EMBL/GenBank/DDBJ whole genome shotgun (WGS) entry which is preliminary data.</text>
</comment>
<dbReference type="Proteomes" id="UP000789901">
    <property type="component" value="Unassembled WGS sequence"/>
</dbReference>
<keyword evidence="2" id="KW-1185">Reference proteome</keyword>
<gene>
    <name evidence="1" type="ORF">GMARGA_LOCUS30391</name>
</gene>
<reference evidence="1 2" key="1">
    <citation type="submission" date="2021-06" db="EMBL/GenBank/DDBJ databases">
        <authorList>
            <person name="Kallberg Y."/>
            <person name="Tangrot J."/>
            <person name="Rosling A."/>
        </authorList>
    </citation>
    <scope>NUCLEOTIDE SEQUENCE [LARGE SCALE GENOMIC DNA]</scope>
    <source>
        <strain evidence="1 2">120-4 pot B 10/14</strain>
    </source>
</reference>
<evidence type="ECO:0000313" key="2">
    <source>
        <dbReference type="Proteomes" id="UP000789901"/>
    </source>
</evidence>
<name>A0ABN7WG56_GIGMA</name>
<proteinExistence type="predicted"/>
<protein>
    <submittedName>
        <fullName evidence="1">19414_t:CDS:1</fullName>
    </submittedName>
</protein>